<dbReference type="PRINTS" id="PR00633">
    <property type="entry name" value="RCCNDNSATION"/>
</dbReference>
<proteinExistence type="predicted"/>
<dbReference type="Pfam" id="PF25390">
    <property type="entry name" value="WD40_RLD"/>
    <property type="match status" value="1"/>
</dbReference>
<feature type="region of interest" description="Disordered" evidence="3">
    <location>
        <begin position="1"/>
        <end position="48"/>
    </location>
</feature>
<evidence type="ECO:0000313" key="5">
    <source>
        <dbReference type="EMBL" id="CAB4014722.1"/>
    </source>
</evidence>
<gene>
    <name evidence="5" type="ORF">PACLA_8A017703</name>
</gene>
<evidence type="ECO:0000256" key="2">
    <source>
        <dbReference type="ARBA" id="ARBA00022737"/>
    </source>
</evidence>
<evidence type="ECO:0000313" key="6">
    <source>
        <dbReference type="Proteomes" id="UP001152795"/>
    </source>
</evidence>
<name>A0A6S7JCF1_PARCT</name>
<evidence type="ECO:0000256" key="3">
    <source>
        <dbReference type="SAM" id="MobiDB-lite"/>
    </source>
</evidence>
<dbReference type="Gene3D" id="2.130.10.30">
    <property type="entry name" value="Regulator of chromosome condensation 1/beta-lactamase-inhibitor protein II"/>
    <property type="match status" value="1"/>
</dbReference>
<dbReference type="PROSITE" id="PS00626">
    <property type="entry name" value="RCC1_2"/>
    <property type="match status" value="1"/>
</dbReference>
<keyword evidence="6" id="KW-1185">Reference proteome</keyword>
<dbReference type="Proteomes" id="UP001152795">
    <property type="component" value="Unassembled WGS sequence"/>
</dbReference>
<evidence type="ECO:0000259" key="4">
    <source>
        <dbReference type="Pfam" id="PF25390"/>
    </source>
</evidence>
<feature type="domain" description="RCC1-like" evidence="4">
    <location>
        <begin position="34"/>
        <end position="420"/>
    </location>
</feature>
<dbReference type="GO" id="GO:0005737">
    <property type="term" value="C:cytoplasm"/>
    <property type="evidence" value="ECO:0007669"/>
    <property type="project" value="TreeGrafter"/>
</dbReference>
<comment type="caution">
    <text evidence="5">The sequence shown here is derived from an EMBL/GenBank/DDBJ whole genome shotgun (WGS) entry which is preliminary data.</text>
</comment>
<dbReference type="SUPFAM" id="SSF50985">
    <property type="entry name" value="RCC1/BLIP-II"/>
    <property type="match status" value="1"/>
</dbReference>
<dbReference type="PANTHER" id="PTHR45982:SF1">
    <property type="entry name" value="REGULATOR OF CHROMOSOME CONDENSATION"/>
    <property type="match status" value="1"/>
</dbReference>
<protein>
    <submittedName>
        <fullName evidence="5">Regulator of chromosome condensation</fullName>
    </submittedName>
</protein>
<dbReference type="OrthoDB" id="61110at2759"/>
<evidence type="ECO:0000256" key="1">
    <source>
        <dbReference type="ARBA" id="ARBA00022658"/>
    </source>
</evidence>
<dbReference type="InterPro" id="IPR009091">
    <property type="entry name" value="RCC1/BLIP-II"/>
</dbReference>
<dbReference type="InterPro" id="IPR058923">
    <property type="entry name" value="RCC1-like_dom"/>
</dbReference>
<dbReference type="PANTHER" id="PTHR45982">
    <property type="entry name" value="REGULATOR OF CHROMOSOME CONDENSATION"/>
    <property type="match status" value="1"/>
</dbReference>
<dbReference type="InterPro" id="IPR051553">
    <property type="entry name" value="Ran_GTPase-activating"/>
</dbReference>
<dbReference type="InterPro" id="IPR000408">
    <property type="entry name" value="Reg_chr_condens"/>
</dbReference>
<sequence>MPRVQKRKAPASKSAGNKKKAVNGIESEKPSGFVLSMGQGDTGQLGQGDEVFERKKPGFVKGLDDIQIVQIVAGGMHSLALSSTGQVYSWGCNDEGALGRQATQNDGDEWLAKKVELPDDVHVAMVSAGDSHSAAVTSTGTVYAWGTYRDISGQVGLRPDGKKSAPVEILNLTNAKVTKIVSGNDHTVALTESGDIYTWGCADQGQLGRVAGYFSSRGGRRGLEFVLVPRIVRLRRETKFKDVFAGSFCTFAVAKDSAIVYVWGLNNYGQLATGDTDSPYFPKKSQALSDLNTDTDCPIRIASGQHHSIFSTADGKVYSVGRADYGRLGLGEGATHQNLPTEVGALGDHKVQQVSCGEVVSFAVTEEGQLHSWGMGSCLQLGSGNDDDDVLSPILVEGKNLVVTEHEVLNVEAGGQHTLILARKKS</sequence>
<dbReference type="PROSITE" id="PS50012">
    <property type="entry name" value="RCC1_3"/>
    <property type="match status" value="7"/>
</dbReference>
<organism evidence="5 6">
    <name type="scientific">Paramuricea clavata</name>
    <name type="common">Red gorgonian</name>
    <name type="synonym">Violescent sea-whip</name>
    <dbReference type="NCBI Taxonomy" id="317549"/>
    <lineage>
        <taxon>Eukaryota</taxon>
        <taxon>Metazoa</taxon>
        <taxon>Cnidaria</taxon>
        <taxon>Anthozoa</taxon>
        <taxon>Octocorallia</taxon>
        <taxon>Malacalcyonacea</taxon>
        <taxon>Plexauridae</taxon>
        <taxon>Paramuricea</taxon>
    </lineage>
</organism>
<reference evidence="5" key="1">
    <citation type="submission" date="2020-04" db="EMBL/GenBank/DDBJ databases">
        <authorList>
            <person name="Alioto T."/>
            <person name="Alioto T."/>
            <person name="Gomez Garrido J."/>
        </authorList>
    </citation>
    <scope>NUCLEOTIDE SEQUENCE</scope>
    <source>
        <strain evidence="5">A484AB</strain>
    </source>
</reference>
<dbReference type="AlphaFoldDB" id="A0A6S7JCF1"/>
<keyword evidence="1" id="KW-0344">Guanine-nucleotide releasing factor</keyword>
<dbReference type="EMBL" id="CACRXK020008421">
    <property type="protein sequence ID" value="CAB4014722.1"/>
    <property type="molecule type" value="Genomic_DNA"/>
</dbReference>
<feature type="compositionally biased region" description="Basic residues" evidence="3">
    <location>
        <begin position="1"/>
        <end position="21"/>
    </location>
</feature>
<accession>A0A6S7JCF1</accession>
<keyword evidence="2" id="KW-0677">Repeat</keyword>
<dbReference type="GO" id="GO:0005085">
    <property type="term" value="F:guanyl-nucleotide exchange factor activity"/>
    <property type="evidence" value="ECO:0007669"/>
    <property type="project" value="TreeGrafter"/>
</dbReference>